<dbReference type="PROSITE" id="PS50885">
    <property type="entry name" value="HAMP"/>
    <property type="match status" value="1"/>
</dbReference>
<proteinExistence type="inferred from homology"/>
<evidence type="ECO:0000313" key="10">
    <source>
        <dbReference type="Proteomes" id="UP000076848"/>
    </source>
</evidence>
<keyword evidence="6" id="KW-0812">Transmembrane</keyword>
<evidence type="ECO:0000256" key="6">
    <source>
        <dbReference type="SAM" id="Phobius"/>
    </source>
</evidence>
<dbReference type="PANTHER" id="PTHR43531:SF14">
    <property type="entry name" value="METHYL-ACCEPTING CHEMOTAXIS PROTEIN I-RELATED"/>
    <property type="match status" value="1"/>
</dbReference>
<feature type="transmembrane region" description="Helical" evidence="6">
    <location>
        <begin position="342"/>
        <end position="362"/>
    </location>
</feature>
<evidence type="ECO:0000256" key="1">
    <source>
        <dbReference type="ARBA" id="ARBA00004370"/>
    </source>
</evidence>
<evidence type="ECO:0000256" key="4">
    <source>
        <dbReference type="PROSITE-ProRule" id="PRU00284"/>
    </source>
</evidence>
<dbReference type="CDD" id="cd06225">
    <property type="entry name" value="HAMP"/>
    <property type="match status" value="1"/>
</dbReference>
<evidence type="ECO:0000259" key="7">
    <source>
        <dbReference type="PROSITE" id="PS50111"/>
    </source>
</evidence>
<dbReference type="InterPro" id="IPR004089">
    <property type="entry name" value="MCPsignal_dom"/>
</dbReference>
<comment type="subcellular location">
    <subcellularLocation>
        <location evidence="1">Membrane</location>
    </subcellularLocation>
</comment>
<dbReference type="Pfam" id="PF17201">
    <property type="entry name" value="Cache_3-Cache_2"/>
    <property type="match status" value="1"/>
</dbReference>
<evidence type="ECO:0000259" key="8">
    <source>
        <dbReference type="PROSITE" id="PS50885"/>
    </source>
</evidence>
<evidence type="ECO:0000313" key="9">
    <source>
        <dbReference type="EMBL" id="SAI69868.1"/>
    </source>
</evidence>
<dbReference type="GO" id="GO:0006935">
    <property type="term" value="P:chemotaxis"/>
    <property type="evidence" value="ECO:0007669"/>
    <property type="project" value="InterPro"/>
</dbReference>
<sequence length="695" mass="72983">MNATSTSKRDAAPVRNTWLNRQSMSRRIVMAALAITTLVIGVVIGLIALQNQRNAIASVQREMATALDATDESLQLMFNAASQRGRALLPGLVRALGGEPVPDGGQVDMGDAGLVPRLVAGGRVVNGDASVLQHLHDASGADAAILVRAGDRWVRAATLLKDAAGKARHGSVLDANDVLAKILNRGEAYSGLVKRNDRWYAISLQPLRDKTGTVYGGLSMRVDVDADVKQLLQWTETTRVAGHGKLAIMQHTADGGWTYVAGADVKPGQRLESILPAAEAARLNSLFADPEGFEQVQTGEGSAVDLAAWKAIKNWDWMMVAMGPRADFLAASHRQLAIQAGLLLAGAILIAALIGWLATAALRPIGGMIAGMQRLGDGDLTTRLPEVPKQSRNEVHILYAALARMQSSLARIVFTVRGSVEEIQVGSREIAAGNQDLSSRTEMQAASLEETAASMDELSAAVKQNAESAQNASTLSVAASDAAQRGGQAVSTVVDTMEGISHSSRKISEIVSLIDSIAFQTNLLALNAAVEAARAGEQGKGFAVVAGEVRGLARRSADAAREIKGLIEESTGKVDAGARQVQSARATMQEIVDSVGQLATLVGGIATASDEQSRGIGEVNQAVSQMDEVTQRNAALVEQAAAAASSLEEQAQHLANAVAVFRLADDEPQAVPAQRPVHDVPAVAAADLPRHLRLA</sequence>
<feature type="coiled-coil region" evidence="5">
    <location>
        <begin position="619"/>
        <end position="657"/>
    </location>
</feature>
<evidence type="ECO:0000256" key="2">
    <source>
        <dbReference type="ARBA" id="ARBA00022481"/>
    </source>
</evidence>
<dbReference type="InterPro" id="IPR033462">
    <property type="entry name" value="Cache_3-Cache_2"/>
</dbReference>
<dbReference type="InterPro" id="IPR004090">
    <property type="entry name" value="Chemotax_Me-accpt_rcpt"/>
</dbReference>
<dbReference type="GO" id="GO:0007165">
    <property type="term" value="P:signal transduction"/>
    <property type="evidence" value="ECO:0007669"/>
    <property type="project" value="UniProtKB-KW"/>
</dbReference>
<dbReference type="EMBL" id="FKIF01000006">
    <property type="protein sequence ID" value="SAI69868.1"/>
    <property type="molecule type" value="Genomic_DNA"/>
</dbReference>
<comment type="similarity">
    <text evidence="3">Belongs to the methyl-accepting chemotaxis (MCP) protein family.</text>
</comment>
<dbReference type="RefSeq" id="WP_066127870.1">
    <property type="nucleotide sequence ID" value="NZ_FKIF01000006.1"/>
</dbReference>
<keyword evidence="4" id="KW-0807">Transducer</keyword>
<dbReference type="Pfam" id="PF00015">
    <property type="entry name" value="MCPsignal"/>
    <property type="match status" value="1"/>
</dbReference>
<dbReference type="CDD" id="cd11386">
    <property type="entry name" value="MCP_signal"/>
    <property type="match status" value="1"/>
</dbReference>
<dbReference type="OrthoDB" id="9806477at2"/>
<dbReference type="SUPFAM" id="SSF58104">
    <property type="entry name" value="Methyl-accepting chemotaxis protein (MCP) signaling domain"/>
    <property type="match status" value="1"/>
</dbReference>
<gene>
    <name evidence="9" type="primary">trg_3</name>
    <name evidence="9" type="ORF">SAMEA3906486_02757</name>
</gene>
<protein>
    <submittedName>
        <fullName evidence="9">Methyl-accepting chemotaxis protein</fullName>
    </submittedName>
</protein>
<name>A0A157SHE3_9BORD</name>
<keyword evidence="10" id="KW-1185">Reference proteome</keyword>
<feature type="transmembrane region" description="Helical" evidence="6">
    <location>
        <begin position="28"/>
        <end position="49"/>
    </location>
</feature>
<dbReference type="InterPro" id="IPR003660">
    <property type="entry name" value="HAMP_dom"/>
</dbReference>
<accession>A0A157SHE3</accession>
<keyword evidence="6" id="KW-1133">Transmembrane helix</keyword>
<dbReference type="PROSITE" id="PS50111">
    <property type="entry name" value="CHEMOTAXIS_TRANSDUC_2"/>
    <property type="match status" value="1"/>
</dbReference>
<dbReference type="GO" id="GO:0005886">
    <property type="term" value="C:plasma membrane"/>
    <property type="evidence" value="ECO:0007669"/>
    <property type="project" value="TreeGrafter"/>
</dbReference>
<organism evidence="9 10">
    <name type="scientific">Bordetella ansorpii</name>
    <dbReference type="NCBI Taxonomy" id="288768"/>
    <lineage>
        <taxon>Bacteria</taxon>
        <taxon>Pseudomonadati</taxon>
        <taxon>Pseudomonadota</taxon>
        <taxon>Betaproteobacteria</taxon>
        <taxon>Burkholderiales</taxon>
        <taxon>Alcaligenaceae</taxon>
        <taxon>Bordetella</taxon>
    </lineage>
</organism>
<feature type="domain" description="HAMP" evidence="8">
    <location>
        <begin position="359"/>
        <end position="414"/>
    </location>
</feature>
<dbReference type="PANTHER" id="PTHR43531">
    <property type="entry name" value="PROTEIN ICFG"/>
    <property type="match status" value="1"/>
</dbReference>
<dbReference type="GO" id="GO:0004888">
    <property type="term" value="F:transmembrane signaling receptor activity"/>
    <property type="evidence" value="ECO:0007669"/>
    <property type="project" value="InterPro"/>
</dbReference>
<keyword evidence="2" id="KW-0488">Methylation</keyword>
<dbReference type="FunFam" id="1.10.287.950:FF:000001">
    <property type="entry name" value="Methyl-accepting chemotaxis sensory transducer"/>
    <property type="match status" value="1"/>
</dbReference>
<dbReference type="SMART" id="SM00283">
    <property type="entry name" value="MA"/>
    <property type="match status" value="1"/>
</dbReference>
<keyword evidence="6" id="KW-0472">Membrane</keyword>
<dbReference type="Proteomes" id="UP000076848">
    <property type="component" value="Unassembled WGS sequence"/>
</dbReference>
<dbReference type="AlphaFoldDB" id="A0A157SHE3"/>
<dbReference type="STRING" id="288768.SAMEA3906486_02757"/>
<reference evidence="9 10" key="1">
    <citation type="submission" date="2016-04" db="EMBL/GenBank/DDBJ databases">
        <authorList>
            <consortium name="Pathogen Informatics"/>
        </authorList>
    </citation>
    <scope>NUCLEOTIDE SEQUENCE [LARGE SCALE GENOMIC DNA]</scope>
    <source>
        <strain evidence="9 10">H050680373</strain>
    </source>
</reference>
<dbReference type="SMART" id="SM00304">
    <property type="entry name" value="HAMP"/>
    <property type="match status" value="1"/>
</dbReference>
<evidence type="ECO:0000256" key="5">
    <source>
        <dbReference type="SAM" id="Coils"/>
    </source>
</evidence>
<keyword evidence="5" id="KW-0175">Coiled coil</keyword>
<dbReference type="PRINTS" id="PR00260">
    <property type="entry name" value="CHEMTRNSDUCR"/>
</dbReference>
<dbReference type="Gene3D" id="1.10.287.950">
    <property type="entry name" value="Methyl-accepting chemotaxis protein"/>
    <property type="match status" value="1"/>
</dbReference>
<evidence type="ECO:0000256" key="3">
    <source>
        <dbReference type="ARBA" id="ARBA00029447"/>
    </source>
</evidence>
<dbReference type="InterPro" id="IPR051310">
    <property type="entry name" value="MCP_chemotaxis"/>
</dbReference>
<dbReference type="Pfam" id="PF00672">
    <property type="entry name" value="HAMP"/>
    <property type="match status" value="1"/>
</dbReference>
<feature type="domain" description="Methyl-accepting transducer" evidence="7">
    <location>
        <begin position="419"/>
        <end position="648"/>
    </location>
</feature>